<name>A0AC60PNG3_IXOPE</name>
<gene>
    <name evidence="1" type="ORF">HPB47_001645</name>
</gene>
<dbReference type="EMBL" id="JABSTQ010010212">
    <property type="protein sequence ID" value="KAG0422534.1"/>
    <property type="molecule type" value="Genomic_DNA"/>
</dbReference>
<protein>
    <submittedName>
        <fullName evidence="1">Uncharacterized protein</fullName>
    </submittedName>
</protein>
<comment type="caution">
    <text evidence="1">The sequence shown here is derived from an EMBL/GenBank/DDBJ whole genome shotgun (WGS) entry which is preliminary data.</text>
</comment>
<evidence type="ECO:0000313" key="1">
    <source>
        <dbReference type="EMBL" id="KAG0422534.1"/>
    </source>
</evidence>
<evidence type="ECO:0000313" key="2">
    <source>
        <dbReference type="Proteomes" id="UP000805193"/>
    </source>
</evidence>
<accession>A0AC60PNG3</accession>
<dbReference type="Proteomes" id="UP000805193">
    <property type="component" value="Unassembled WGS sequence"/>
</dbReference>
<keyword evidence="2" id="KW-1185">Reference proteome</keyword>
<organism evidence="1 2">
    <name type="scientific">Ixodes persulcatus</name>
    <name type="common">Taiga tick</name>
    <dbReference type="NCBI Taxonomy" id="34615"/>
    <lineage>
        <taxon>Eukaryota</taxon>
        <taxon>Metazoa</taxon>
        <taxon>Ecdysozoa</taxon>
        <taxon>Arthropoda</taxon>
        <taxon>Chelicerata</taxon>
        <taxon>Arachnida</taxon>
        <taxon>Acari</taxon>
        <taxon>Parasitiformes</taxon>
        <taxon>Ixodida</taxon>
        <taxon>Ixodoidea</taxon>
        <taxon>Ixodidae</taxon>
        <taxon>Ixodinae</taxon>
        <taxon>Ixodes</taxon>
    </lineage>
</organism>
<sequence>MADQEDLQQQMKLLQEQCRTKQELIQRQQQLLQQQQHQLGGLVQQHPANTSTTPPVPTGTATDAEPLQLSSRTLLHSASPVSPSNFRRFGRTRLRYGSHNSRPSSPWCASRKTEHATTT</sequence>
<proteinExistence type="predicted"/>
<reference evidence="1 2" key="1">
    <citation type="journal article" date="2020" name="Cell">
        <title>Large-Scale Comparative Analyses of Tick Genomes Elucidate Their Genetic Diversity and Vector Capacities.</title>
        <authorList>
            <consortium name="Tick Genome and Microbiome Consortium (TIGMIC)"/>
            <person name="Jia N."/>
            <person name="Wang J."/>
            <person name="Shi W."/>
            <person name="Du L."/>
            <person name="Sun Y."/>
            <person name="Zhan W."/>
            <person name="Jiang J.F."/>
            <person name="Wang Q."/>
            <person name="Zhang B."/>
            <person name="Ji P."/>
            <person name="Bell-Sakyi L."/>
            <person name="Cui X.M."/>
            <person name="Yuan T.T."/>
            <person name="Jiang B.G."/>
            <person name="Yang W.F."/>
            <person name="Lam T.T."/>
            <person name="Chang Q.C."/>
            <person name="Ding S.J."/>
            <person name="Wang X.J."/>
            <person name="Zhu J.G."/>
            <person name="Ruan X.D."/>
            <person name="Zhao L."/>
            <person name="Wei J.T."/>
            <person name="Ye R.Z."/>
            <person name="Que T.C."/>
            <person name="Du C.H."/>
            <person name="Zhou Y.H."/>
            <person name="Cheng J.X."/>
            <person name="Dai P.F."/>
            <person name="Guo W.B."/>
            <person name="Han X.H."/>
            <person name="Huang E.J."/>
            <person name="Li L.F."/>
            <person name="Wei W."/>
            <person name="Gao Y.C."/>
            <person name="Liu J.Z."/>
            <person name="Shao H.Z."/>
            <person name="Wang X."/>
            <person name="Wang C.C."/>
            <person name="Yang T.C."/>
            <person name="Huo Q.B."/>
            <person name="Li W."/>
            <person name="Chen H.Y."/>
            <person name="Chen S.E."/>
            <person name="Zhou L.G."/>
            <person name="Ni X.B."/>
            <person name="Tian J.H."/>
            <person name="Sheng Y."/>
            <person name="Liu T."/>
            <person name="Pan Y.S."/>
            <person name="Xia L.Y."/>
            <person name="Li J."/>
            <person name="Zhao F."/>
            <person name="Cao W.C."/>
        </authorList>
    </citation>
    <scope>NUCLEOTIDE SEQUENCE [LARGE SCALE GENOMIC DNA]</scope>
    <source>
        <strain evidence="1">Iper-2018</strain>
    </source>
</reference>